<organism evidence="1 2">
    <name type="scientific">Pomacea canaliculata</name>
    <name type="common">Golden apple snail</name>
    <dbReference type="NCBI Taxonomy" id="400727"/>
    <lineage>
        <taxon>Eukaryota</taxon>
        <taxon>Metazoa</taxon>
        <taxon>Spiralia</taxon>
        <taxon>Lophotrochozoa</taxon>
        <taxon>Mollusca</taxon>
        <taxon>Gastropoda</taxon>
        <taxon>Caenogastropoda</taxon>
        <taxon>Architaenioglossa</taxon>
        <taxon>Ampullarioidea</taxon>
        <taxon>Ampullariidae</taxon>
        <taxon>Pomacea</taxon>
    </lineage>
</organism>
<name>A0A2T7PQ91_POMCA</name>
<evidence type="ECO:0000313" key="1">
    <source>
        <dbReference type="EMBL" id="PVD35589.1"/>
    </source>
</evidence>
<reference evidence="1 2" key="1">
    <citation type="submission" date="2018-04" db="EMBL/GenBank/DDBJ databases">
        <title>The genome of golden apple snail Pomacea canaliculata provides insight into stress tolerance and invasive adaptation.</title>
        <authorList>
            <person name="Liu C."/>
            <person name="Liu B."/>
            <person name="Ren Y."/>
            <person name="Zhang Y."/>
            <person name="Wang H."/>
            <person name="Li S."/>
            <person name="Jiang F."/>
            <person name="Yin L."/>
            <person name="Zhang G."/>
            <person name="Qian W."/>
            <person name="Fan W."/>
        </authorList>
    </citation>
    <scope>NUCLEOTIDE SEQUENCE [LARGE SCALE GENOMIC DNA]</scope>
    <source>
        <strain evidence="1">SZHN2017</strain>
        <tissue evidence="1">Muscle</tissue>
    </source>
</reference>
<dbReference type="Proteomes" id="UP000245119">
    <property type="component" value="Linkage Group LG2"/>
</dbReference>
<dbReference type="EMBL" id="PZQS01000002">
    <property type="protein sequence ID" value="PVD35589.1"/>
    <property type="molecule type" value="Genomic_DNA"/>
</dbReference>
<keyword evidence="2" id="KW-1185">Reference proteome</keyword>
<accession>A0A2T7PQ91</accession>
<sequence>MIKGSHDSLKVEKTRHLVHIHPGLGNLEHVRACGTGNSPDYQETYFMPQKSFHASSRLVA</sequence>
<gene>
    <name evidence="1" type="ORF">C0Q70_02552</name>
</gene>
<protein>
    <submittedName>
        <fullName evidence="1">Uncharacterized protein</fullName>
    </submittedName>
</protein>
<proteinExistence type="predicted"/>
<dbReference type="AlphaFoldDB" id="A0A2T7PQ91"/>
<evidence type="ECO:0000313" key="2">
    <source>
        <dbReference type="Proteomes" id="UP000245119"/>
    </source>
</evidence>
<comment type="caution">
    <text evidence="1">The sequence shown here is derived from an EMBL/GenBank/DDBJ whole genome shotgun (WGS) entry which is preliminary data.</text>
</comment>